<dbReference type="EMBL" id="JAIWOZ010000002">
    <property type="protein sequence ID" value="KAH6608386.1"/>
    <property type="molecule type" value="Genomic_DNA"/>
</dbReference>
<gene>
    <name evidence="2" type="ORF">Trco_001732</name>
</gene>
<accession>A0A9P8QNI6</accession>
<feature type="compositionally biased region" description="Low complexity" evidence="1">
    <location>
        <begin position="657"/>
        <end position="668"/>
    </location>
</feature>
<protein>
    <submittedName>
        <fullName evidence="2">Uncharacterized protein</fullName>
    </submittedName>
</protein>
<feature type="compositionally biased region" description="Low complexity" evidence="1">
    <location>
        <begin position="270"/>
        <end position="289"/>
    </location>
</feature>
<name>A0A9P8QNI6_9HYPO</name>
<dbReference type="OrthoDB" id="5137810at2759"/>
<feature type="compositionally biased region" description="Basic and acidic residues" evidence="1">
    <location>
        <begin position="624"/>
        <end position="635"/>
    </location>
</feature>
<dbReference type="AlphaFoldDB" id="A0A9P8QNI6"/>
<feature type="compositionally biased region" description="Low complexity" evidence="1">
    <location>
        <begin position="315"/>
        <end position="351"/>
    </location>
</feature>
<organism evidence="2 3">
    <name type="scientific">Trichoderma cornu-damae</name>
    <dbReference type="NCBI Taxonomy" id="654480"/>
    <lineage>
        <taxon>Eukaryota</taxon>
        <taxon>Fungi</taxon>
        <taxon>Dikarya</taxon>
        <taxon>Ascomycota</taxon>
        <taxon>Pezizomycotina</taxon>
        <taxon>Sordariomycetes</taxon>
        <taxon>Hypocreomycetidae</taxon>
        <taxon>Hypocreales</taxon>
        <taxon>Hypocreaceae</taxon>
        <taxon>Trichoderma</taxon>
    </lineage>
</organism>
<feature type="region of interest" description="Disordered" evidence="1">
    <location>
        <begin position="469"/>
        <end position="496"/>
    </location>
</feature>
<dbReference type="Proteomes" id="UP000827724">
    <property type="component" value="Unassembled WGS sequence"/>
</dbReference>
<feature type="compositionally biased region" description="Basic and acidic residues" evidence="1">
    <location>
        <begin position="236"/>
        <end position="252"/>
    </location>
</feature>
<reference evidence="2" key="1">
    <citation type="submission" date="2021-08" db="EMBL/GenBank/DDBJ databases">
        <title>Chromosome-Level Trichoderma cornu-damae using Hi-C Data.</title>
        <authorList>
            <person name="Kim C.S."/>
        </authorList>
    </citation>
    <scope>NUCLEOTIDE SEQUENCE</scope>
    <source>
        <strain evidence="2">KA19-0412C</strain>
    </source>
</reference>
<feature type="region of interest" description="Disordered" evidence="1">
    <location>
        <begin position="615"/>
        <end position="680"/>
    </location>
</feature>
<evidence type="ECO:0000313" key="3">
    <source>
        <dbReference type="Proteomes" id="UP000827724"/>
    </source>
</evidence>
<keyword evidence="3" id="KW-1185">Reference proteome</keyword>
<evidence type="ECO:0000313" key="2">
    <source>
        <dbReference type="EMBL" id="KAH6608386.1"/>
    </source>
</evidence>
<comment type="caution">
    <text evidence="2">The sequence shown here is derived from an EMBL/GenBank/DDBJ whole genome shotgun (WGS) entry which is preliminary data.</text>
</comment>
<evidence type="ECO:0000256" key="1">
    <source>
        <dbReference type="SAM" id="MobiDB-lite"/>
    </source>
</evidence>
<feature type="compositionally biased region" description="Polar residues" evidence="1">
    <location>
        <begin position="254"/>
        <end position="269"/>
    </location>
</feature>
<feature type="compositionally biased region" description="Low complexity" evidence="1">
    <location>
        <begin position="473"/>
        <end position="485"/>
    </location>
</feature>
<feature type="compositionally biased region" description="Basic residues" evidence="1">
    <location>
        <begin position="636"/>
        <end position="647"/>
    </location>
</feature>
<sequence length="799" mass="86059">MGRRSGSSDGTFYFQAWHVDRVVSGESWVRNKGLADFVEQNLSPDAKKWLFVKACVPTRERPGLLVPVSICVKLRAAKVGQDPMDAKRALLQFRNKEFPSVARSYFVTRLRKSLDFFNAFSEGAESDSSLADFDVVKSSKQLKERVQAAVKSVKRESWGDIMQGLVDGGASPGSEFKAARFIARRGQGMYQDIGESDIINICLDLSDPASNPHLLPTRPLHSPLLPLPDASFVPVREHEPSFRPRKASDASDHTVGSTDWSGSDAGSTCSVETTQSSVVAEESSSSSSSEAHDAKEPSSGSSMAPAEEEEEEEASATAPAAEETPGNSTTDATATTATATASSTSSACTSAADDDTLAVATPADSSEASCQATTAGAAGTGACTAIIAPSGIVASRRRMNCAASRDAQTAYFVVQNSGNWLQYLMASRAKGAQQLSSAFFDSPIILAAAVSPFQALEPDGMMRVYFMSQARKQQQQQQQQHQQQHQHQHQQDEEARDANGRVIRARQGDDNSVREWVVGSAKISARALTMHLGKQLKKRNARLLPAASPAVRKVDSVVGPNNRLIEMAAAPDIPHAVIISTPHPVEEVREGDIVQEERGDGFVHVETNIVNKAAAEGAVADQPGKAERADKEERRAKRAEKKPRSKGKAPCVKGKSKTNMKATAAATKMDQKTDTASTGARADVKTDIKVDAKGVPPRKPSKVYTPPFSRKCWRDVEPQEPQVIYDVVSGYDFLQVEDVQVFSFSTSSHNMMLRTTPASAAVEEGDGIGVWSPPVVGIFSWMWDHLTPGGWSSKASAVH</sequence>
<proteinExistence type="predicted"/>
<feature type="region of interest" description="Disordered" evidence="1">
    <location>
        <begin position="236"/>
        <end position="351"/>
    </location>
</feature>